<organism evidence="5 6">
    <name type="scientific">Emydomyces testavorans</name>
    <dbReference type="NCBI Taxonomy" id="2070801"/>
    <lineage>
        <taxon>Eukaryota</taxon>
        <taxon>Fungi</taxon>
        <taxon>Dikarya</taxon>
        <taxon>Ascomycota</taxon>
        <taxon>Pezizomycotina</taxon>
        <taxon>Eurotiomycetes</taxon>
        <taxon>Eurotiomycetidae</taxon>
        <taxon>Onygenales</taxon>
        <taxon>Nannizziopsiaceae</taxon>
        <taxon>Emydomyces</taxon>
    </lineage>
</organism>
<name>A0AAF0DCH7_9EURO</name>
<evidence type="ECO:0000256" key="1">
    <source>
        <dbReference type="ARBA" id="ARBA00022605"/>
    </source>
</evidence>
<evidence type="ECO:0000313" key="5">
    <source>
        <dbReference type="EMBL" id="WEW55755.1"/>
    </source>
</evidence>
<dbReference type="CDD" id="cd03766">
    <property type="entry name" value="Gn_AT_II_novel"/>
    <property type="match status" value="1"/>
</dbReference>
<accession>A0AAF0DCH7</accession>
<dbReference type="InterPro" id="IPR001962">
    <property type="entry name" value="Asn_synthase"/>
</dbReference>
<dbReference type="InterPro" id="IPR051857">
    <property type="entry name" value="Asn_synthetase_domain"/>
</dbReference>
<keyword evidence="1" id="KW-0028">Amino-acid biosynthesis</keyword>
<keyword evidence="6" id="KW-1185">Reference proteome</keyword>
<reference evidence="5" key="1">
    <citation type="submission" date="2023-03" db="EMBL/GenBank/DDBJ databases">
        <title>Emydomyces testavorans Genome Sequence.</title>
        <authorList>
            <person name="Hoyer L."/>
        </authorList>
    </citation>
    <scope>NUCLEOTIDE SEQUENCE</scope>
    <source>
        <strain evidence="5">16-2883</strain>
    </source>
</reference>
<dbReference type="GO" id="GO:0004066">
    <property type="term" value="F:asparagine synthase (glutamine-hydrolyzing) activity"/>
    <property type="evidence" value="ECO:0007669"/>
    <property type="project" value="InterPro"/>
</dbReference>
<dbReference type="PROSITE" id="PS51278">
    <property type="entry name" value="GATASE_TYPE_2"/>
    <property type="match status" value="1"/>
</dbReference>
<evidence type="ECO:0000256" key="2">
    <source>
        <dbReference type="ARBA" id="ARBA00022888"/>
    </source>
</evidence>
<dbReference type="AlphaFoldDB" id="A0AAF0DCH7"/>
<dbReference type="Gene3D" id="3.60.20.10">
    <property type="entry name" value="Glutamine Phosphoribosylpyrophosphate, subunit 1, domain 1"/>
    <property type="match status" value="1"/>
</dbReference>
<feature type="domain" description="Glutamine amidotransferase type-2" evidence="4">
    <location>
        <begin position="2"/>
        <end position="257"/>
    </location>
</feature>
<dbReference type="GO" id="GO:0006529">
    <property type="term" value="P:asparagine biosynthetic process"/>
    <property type="evidence" value="ECO:0007669"/>
    <property type="project" value="UniProtKB-KW"/>
</dbReference>
<dbReference type="EMBL" id="CP120627">
    <property type="protein sequence ID" value="WEW55755.1"/>
    <property type="molecule type" value="Genomic_DNA"/>
</dbReference>
<dbReference type="Gene3D" id="3.40.50.620">
    <property type="entry name" value="HUPs"/>
    <property type="match status" value="1"/>
</dbReference>
<protein>
    <recommendedName>
        <fullName evidence="4">Glutamine amidotransferase type-2 domain-containing protein</fullName>
    </recommendedName>
</protein>
<keyword evidence="3" id="KW-0315">Glutamine amidotransferase</keyword>
<gene>
    <name evidence="5" type="ORF">PRK78_001188</name>
</gene>
<dbReference type="SUPFAM" id="SSF52402">
    <property type="entry name" value="Adenine nucleotide alpha hydrolases-like"/>
    <property type="match status" value="1"/>
</dbReference>
<keyword evidence="2" id="KW-0061">Asparagine biosynthesis</keyword>
<dbReference type="InterPro" id="IPR029055">
    <property type="entry name" value="Ntn_hydrolases_N"/>
</dbReference>
<dbReference type="InterPro" id="IPR017932">
    <property type="entry name" value="GATase_2_dom"/>
</dbReference>
<dbReference type="PANTHER" id="PTHR45937:SF1">
    <property type="entry name" value="ASPARAGINE SYNTHETASE DOMAIN-CONTAINING PROTEIN 1"/>
    <property type="match status" value="1"/>
</dbReference>
<evidence type="ECO:0000256" key="3">
    <source>
        <dbReference type="ARBA" id="ARBA00022962"/>
    </source>
</evidence>
<proteinExistence type="predicted"/>
<evidence type="ECO:0000259" key="4">
    <source>
        <dbReference type="PROSITE" id="PS51278"/>
    </source>
</evidence>
<dbReference type="CDD" id="cd01991">
    <property type="entry name" value="Asn_synthase_B_C"/>
    <property type="match status" value="1"/>
</dbReference>
<dbReference type="Proteomes" id="UP001219355">
    <property type="component" value="Chromosome 1"/>
</dbReference>
<sequence length="583" mass="64480">MCGIFFSLSDTGFVNPEEDTQRIIRNRGPDSYRTHQVRFTRREPSDCDCRGEPECNRYLTFTSSVLALRGDHLEVQPLIDTASQSVLCWNGEAWKISSELVSGNDTHQIFQLFLESVKPLVDSTESTQAKSLLTKLAHAISSISGPFSFVLYDGVGSRIIYGRDFLGRKSLLSGCDSKGNLKISSVCDGTSSNFFEEVTTDGIHIIDLTRDVQSDVSSLTVETIPWSAPIPPMNRRIPETESVFPLVTSSSSVLKLEGLLRQSVELRVQKIPDPPSFSSGGAKLAVLFSGGLDCTILARLAHELLPIYEPIDLLNVAFENPRVAAANLANSGSSNSIYEDCPDRKTGRSSYAELRQVCSTRSWNFVCINVPYTETIQLREEIRRLMRPHNTEMDLSISCALYFASRGIGELSGNGCAEALVPYMTAARVLLSGLGADEVFAGYKRHALAFARQGFKGLIDEIDLDVGRLGKRNLGRDDRIISNWGREVRYPYLDEDFLTWAFQQPVWEKCGFGATSSDYAPVGGHSAVCYEEPDIESDKKALRLVAWNLGLKTVAREKKRAIQFGSRTAKMESGRSKGTQVLS</sequence>
<dbReference type="PANTHER" id="PTHR45937">
    <property type="entry name" value="ASPARAGINE SYNTHETASE DOMAIN-CONTAINING PROTEIN 1"/>
    <property type="match status" value="1"/>
</dbReference>
<evidence type="ECO:0000313" key="6">
    <source>
        <dbReference type="Proteomes" id="UP001219355"/>
    </source>
</evidence>
<dbReference type="SUPFAM" id="SSF56235">
    <property type="entry name" value="N-terminal nucleophile aminohydrolases (Ntn hydrolases)"/>
    <property type="match status" value="1"/>
</dbReference>
<dbReference type="InterPro" id="IPR014729">
    <property type="entry name" value="Rossmann-like_a/b/a_fold"/>
</dbReference>